<feature type="domain" description="Protein kinase" evidence="12">
    <location>
        <begin position="550"/>
        <end position="807"/>
    </location>
</feature>
<dbReference type="CDD" id="cd10422">
    <property type="entry name" value="RNase_Ire1"/>
    <property type="match status" value="1"/>
</dbReference>
<evidence type="ECO:0000256" key="2">
    <source>
        <dbReference type="ARBA" id="ARBA00022679"/>
    </source>
</evidence>
<keyword evidence="15" id="KW-1185">Reference proteome</keyword>
<dbReference type="PROSITE" id="PS50011">
    <property type="entry name" value="PROTEIN_KINASE_DOM"/>
    <property type="match status" value="1"/>
</dbReference>
<feature type="region of interest" description="Disordered" evidence="9">
    <location>
        <begin position="411"/>
        <end position="461"/>
    </location>
</feature>
<evidence type="ECO:0000256" key="7">
    <source>
        <dbReference type="ARBA" id="ARBA00022989"/>
    </source>
</evidence>
<dbReference type="SUPFAM" id="SSF50998">
    <property type="entry name" value="Quinoprotein alcohol dehydrogenase-like"/>
    <property type="match status" value="1"/>
</dbReference>
<dbReference type="InterPro" id="IPR045133">
    <property type="entry name" value="IRE1/2-like"/>
</dbReference>
<organism evidence="14 15">
    <name type="scientific">Orchesella dallaii</name>
    <dbReference type="NCBI Taxonomy" id="48710"/>
    <lineage>
        <taxon>Eukaryota</taxon>
        <taxon>Metazoa</taxon>
        <taxon>Ecdysozoa</taxon>
        <taxon>Arthropoda</taxon>
        <taxon>Hexapoda</taxon>
        <taxon>Collembola</taxon>
        <taxon>Entomobryomorpha</taxon>
        <taxon>Entomobryoidea</taxon>
        <taxon>Orchesellidae</taxon>
        <taxon>Orchesellinae</taxon>
        <taxon>Orchesella</taxon>
    </lineage>
</organism>
<dbReference type="SMART" id="SM00564">
    <property type="entry name" value="PQQ"/>
    <property type="match status" value="3"/>
</dbReference>
<keyword evidence="3 10" id="KW-0812">Transmembrane</keyword>
<keyword evidence="6" id="KW-0067">ATP-binding</keyword>
<comment type="caution">
    <text evidence="14">The sequence shown here is derived from an EMBL/GenBank/DDBJ whole genome shotgun (WGS) entry which is preliminary data.</text>
</comment>
<dbReference type="InterPro" id="IPR000719">
    <property type="entry name" value="Prot_kinase_dom"/>
</dbReference>
<dbReference type="InterPro" id="IPR008271">
    <property type="entry name" value="Ser/Thr_kinase_AS"/>
</dbReference>
<dbReference type="SMART" id="SM00220">
    <property type="entry name" value="S_TKc"/>
    <property type="match status" value="1"/>
</dbReference>
<evidence type="ECO:0000256" key="9">
    <source>
        <dbReference type="SAM" id="MobiDB-lite"/>
    </source>
</evidence>
<dbReference type="Gene3D" id="1.10.510.10">
    <property type="entry name" value="Transferase(Phosphotransferase) domain 1"/>
    <property type="match status" value="1"/>
</dbReference>
<evidence type="ECO:0000256" key="5">
    <source>
        <dbReference type="ARBA" id="ARBA00022741"/>
    </source>
</evidence>
<evidence type="ECO:0000313" key="15">
    <source>
        <dbReference type="Proteomes" id="UP001642540"/>
    </source>
</evidence>
<keyword evidence="5" id="KW-0547">Nucleotide-binding</keyword>
<dbReference type="PANTHER" id="PTHR13954">
    <property type="entry name" value="IRE1-RELATED"/>
    <property type="match status" value="1"/>
</dbReference>
<evidence type="ECO:0000313" key="14">
    <source>
        <dbReference type="EMBL" id="CAL8124111.1"/>
    </source>
</evidence>
<sequence length="1028" mass="117013">MSLNKHRSVCVIVLLLLGGVCTDSEGSFKYSKNVKFVEREREEPPQEHFKKPTTDLSTDPYNNLLVISTLDGTLTAVDRISGELRWVSRDDKPMIQVPIQEGNLPKTPYFLPDPKTGSLYMMGKQNSLRKLPFTIPQLVAMAPCRNSEGLMYTGRKTDYWLQLNPFTGEKSEIHGEETCPAWSSTHVNEESCSADNPHKRVLKNLLIGKTEYTLSMMDGPRKWNVTYHHYSSKDMNQQSLQDYDLVHFTSPSIGSLMTYDRLSGELLYHRELDSPVIGMYTIDGTTTNLVSVPFNPIASDTLNRLKNTNTENNKHLSPTTYVGECAYGLYAVPALADGQVLMISAGASLPPLIEGPMGPSAEPLENPTSHEYLLLGFYETGESGNPIPNMQIESQSKGNVPPGAFNESGFIEDRKIIRPPQSEQNITTEETNGEPPQKHEEESTDSTGKSPKPVFPPIPPKRKIEKHEIKIVFTTAIISIGITSTILGIVFILYRRYKNEQLLQQVKLLSSDNHSNPYGSEVSNSSTHSNVSKRDSSSDGSTQTIGKITLFPSEILGKGCEGTFVFKGKFEDRNVAVKRILPECFQFADREVDLLKESDQHEHVIRYFCTETDGQFRYIALELCIATLHDWVEGRYKNELIKPVDVLRDATNGLAHLHALRIVHRDVKPANVLLSEQHGRVRTVISDFGLCKKLQNGRMSFSRRSGGVPGTDGWIAPEVLRNADTMPERMTYSVDIFSMGCVYYYVLSKGSHPFGDAFRRQSNILNGEYDVRLLNDTNGGGELIEMMISSNSVSRPPLNAVLSHPLFWSNERTLTFFQDVSDRIEKESESTSPILRRYERDASEIVQNDWRDHICNHVAMDLRKYRTYKGESIRDLLRALRNKKNHYRELTVEAQESLGHIPNEFVNYWVTRFPKLLPYTWVMFECLKHEQVFTRYYAQDFDFYDVLRNDDDLIDLNDLTVENKIELKESPKLDKEFWKSKSQAKYQKWRGGRGRGYARNHQPRTELSASTDNYWRNTTPSPNRNQDP</sequence>
<dbReference type="PANTHER" id="PTHR13954:SF6">
    <property type="entry name" value="NON-SPECIFIC SERINE_THREONINE PROTEIN KINASE"/>
    <property type="match status" value="1"/>
</dbReference>
<evidence type="ECO:0008006" key="16">
    <source>
        <dbReference type="Google" id="ProtNLM"/>
    </source>
</evidence>
<dbReference type="InterPro" id="IPR018391">
    <property type="entry name" value="PQQ_b-propeller_rpt"/>
</dbReference>
<evidence type="ECO:0000259" key="13">
    <source>
        <dbReference type="PROSITE" id="PS51392"/>
    </source>
</evidence>
<comment type="subcellular location">
    <subcellularLocation>
        <location evidence="1">Membrane</location>
        <topology evidence="1">Single-pass membrane protein</topology>
    </subcellularLocation>
</comment>
<keyword evidence="2" id="KW-0808">Transferase</keyword>
<feature type="chain" id="PRO_5046020450" description="Non-specific serine/threonine protein kinase" evidence="11">
    <location>
        <begin position="23"/>
        <end position="1028"/>
    </location>
</feature>
<evidence type="ECO:0000259" key="12">
    <source>
        <dbReference type="PROSITE" id="PS50011"/>
    </source>
</evidence>
<protein>
    <recommendedName>
        <fullName evidence="16">Non-specific serine/threonine protein kinase</fullName>
    </recommendedName>
</protein>
<feature type="compositionally biased region" description="Basic residues" evidence="9">
    <location>
        <begin position="987"/>
        <end position="1002"/>
    </location>
</feature>
<feature type="region of interest" description="Disordered" evidence="9">
    <location>
        <begin position="983"/>
        <end position="1028"/>
    </location>
</feature>
<keyword evidence="8 10" id="KW-0472">Membrane</keyword>
<feature type="transmembrane region" description="Helical" evidence="10">
    <location>
        <begin position="471"/>
        <end position="494"/>
    </location>
</feature>
<evidence type="ECO:0000256" key="8">
    <source>
        <dbReference type="ARBA" id="ARBA00023136"/>
    </source>
</evidence>
<evidence type="ECO:0000256" key="3">
    <source>
        <dbReference type="ARBA" id="ARBA00022692"/>
    </source>
</evidence>
<keyword evidence="7 10" id="KW-1133">Transmembrane helix</keyword>
<feature type="signal peptide" evidence="11">
    <location>
        <begin position="1"/>
        <end position="22"/>
    </location>
</feature>
<dbReference type="Proteomes" id="UP001642540">
    <property type="component" value="Unassembled WGS sequence"/>
</dbReference>
<dbReference type="Gene3D" id="3.30.200.20">
    <property type="entry name" value="Phosphorylase Kinase, domain 1"/>
    <property type="match status" value="1"/>
</dbReference>
<dbReference type="InterPro" id="IPR011047">
    <property type="entry name" value="Quinoprotein_ADH-like_sf"/>
</dbReference>
<evidence type="ECO:0000256" key="4">
    <source>
        <dbReference type="ARBA" id="ARBA00022729"/>
    </source>
</evidence>
<gene>
    <name evidence="14" type="ORF">ODALV1_LOCUS20467</name>
</gene>
<dbReference type="InterPro" id="IPR010513">
    <property type="entry name" value="KEN_dom"/>
</dbReference>
<dbReference type="PROSITE" id="PS00108">
    <property type="entry name" value="PROTEIN_KINASE_ST"/>
    <property type="match status" value="1"/>
</dbReference>
<dbReference type="CDD" id="cd09769">
    <property type="entry name" value="Luminal_IRE1"/>
    <property type="match status" value="1"/>
</dbReference>
<dbReference type="Pfam" id="PF06479">
    <property type="entry name" value="Ribonuc_2-5A"/>
    <property type="match status" value="1"/>
</dbReference>
<feature type="compositionally biased region" description="Polar residues" evidence="9">
    <location>
        <begin position="421"/>
        <end position="430"/>
    </location>
</feature>
<accession>A0ABP1RA84</accession>
<dbReference type="InterPro" id="IPR011009">
    <property type="entry name" value="Kinase-like_dom_sf"/>
</dbReference>
<evidence type="ECO:0000256" key="10">
    <source>
        <dbReference type="SAM" id="Phobius"/>
    </source>
</evidence>
<feature type="domain" description="KEN" evidence="13">
    <location>
        <begin position="810"/>
        <end position="939"/>
    </location>
</feature>
<evidence type="ECO:0000256" key="11">
    <source>
        <dbReference type="SAM" id="SignalP"/>
    </source>
</evidence>
<reference evidence="14 15" key="1">
    <citation type="submission" date="2024-08" db="EMBL/GenBank/DDBJ databases">
        <authorList>
            <person name="Cucini C."/>
            <person name="Frati F."/>
        </authorList>
    </citation>
    <scope>NUCLEOTIDE SEQUENCE [LARGE SCALE GENOMIC DNA]</scope>
</reference>
<dbReference type="SMART" id="SM00580">
    <property type="entry name" value="PUG"/>
    <property type="match status" value="1"/>
</dbReference>
<name>A0ABP1RA84_9HEXA</name>
<feature type="compositionally biased region" description="Polar residues" evidence="9">
    <location>
        <begin position="1005"/>
        <end position="1028"/>
    </location>
</feature>
<dbReference type="EMBL" id="CAXLJM020000068">
    <property type="protein sequence ID" value="CAL8124111.1"/>
    <property type="molecule type" value="Genomic_DNA"/>
</dbReference>
<feature type="compositionally biased region" description="Polar residues" evidence="9">
    <location>
        <begin position="514"/>
        <end position="530"/>
    </location>
</feature>
<dbReference type="InterPro" id="IPR038357">
    <property type="entry name" value="KEN_sf"/>
</dbReference>
<keyword evidence="4 11" id="KW-0732">Signal</keyword>
<dbReference type="Gene3D" id="1.20.1440.180">
    <property type="entry name" value="KEN domain"/>
    <property type="match status" value="1"/>
</dbReference>
<evidence type="ECO:0000256" key="6">
    <source>
        <dbReference type="ARBA" id="ARBA00022840"/>
    </source>
</evidence>
<proteinExistence type="predicted"/>
<evidence type="ECO:0000256" key="1">
    <source>
        <dbReference type="ARBA" id="ARBA00004167"/>
    </source>
</evidence>
<dbReference type="Pfam" id="PF00069">
    <property type="entry name" value="Pkinase"/>
    <property type="match status" value="1"/>
</dbReference>
<dbReference type="PROSITE" id="PS51392">
    <property type="entry name" value="KEN"/>
    <property type="match status" value="1"/>
</dbReference>
<dbReference type="SUPFAM" id="SSF56112">
    <property type="entry name" value="Protein kinase-like (PK-like)"/>
    <property type="match status" value="1"/>
</dbReference>
<feature type="region of interest" description="Disordered" evidence="9">
    <location>
        <begin position="514"/>
        <end position="544"/>
    </location>
</feature>